<dbReference type="GO" id="GO:0000272">
    <property type="term" value="P:polysaccharide catabolic process"/>
    <property type="evidence" value="ECO:0007669"/>
    <property type="project" value="UniProtKB-KW"/>
</dbReference>
<dbReference type="SMART" id="SM00060">
    <property type="entry name" value="FN3"/>
    <property type="match status" value="2"/>
</dbReference>
<dbReference type="Pfam" id="PF03067">
    <property type="entry name" value="LPMO_10"/>
    <property type="match status" value="1"/>
</dbReference>
<dbReference type="GeneID" id="87013261"/>
<gene>
    <name evidence="10" type="ORF">HCJ63_11550</name>
</gene>
<evidence type="ECO:0000256" key="4">
    <source>
        <dbReference type="ARBA" id="ARBA00022801"/>
    </source>
</evidence>
<feature type="signal peptide" evidence="8">
    <location>
        <begin position="1"/>
        <end position="27"/>
    </location>
</feature>
<keyword evidence="7" id="KW-0624">Polysaccharide degradation</keyword>
<feature type="chain" id="PRO_5032961242" evidence="8">
    <location>
        <begin position="28"/>
        <end position="478"/>
    </location>
</feature>
<dbReference type="SMART" id="SM00495">
    <property type="entry name" value="ChtBD3"/>
    <property type="match status" value="2"/>
</dbReference>
<dbReference type="InterPro" id="IPR051024">
    <property type="entry name" value="GlcNAc_Chitin_IntDeg"/>
</dbReference>
<sequence length="478" mass="52061">MKKFSKIGMFFAVFTLAVVLFQTTASAHGYISKPASRVYLANRGINVGVGAAQFEPQSVEAPKGFPVSGPADGRIAGGGKYSLLDAQTANRWAKVDIESGPLTVEWTLTAPHRTSGWQYFITKKGWDPNAPLTRASLEPLATIAADGSTPGTLATQEINIPNDRSGYYVILGVWTIADTGNAFYQVIDANIINSDVAPIADDEAPTAPTNLAGTTTPKKVSLTWTAATDNIGIKGYEILRDGQVIGESQVASYEDTTVNSSTAYTYTVRAKDFGGNKSTLSNSINVTTKEAPAVDKEAPTAPKSLMSHAQTDTTVALCWQASTDNVEVKNYELYRNNTKIATLTKTMFEDTKLASNTNYKYKVYAVDTSGNRSLVSNEITVKTKPLDPMNTWKADQIYLAGDQIYYKGVPYTAKWWTKGNTPDTSDAWKNESTEIQAWNSLKAYNGGDKVIYNGKTYQAKWWVKGARPDSSSIWTLVK</sequence>
<dbReference type="GO" id="GO:0005576">
    <property type="term" value="C:extracellular region"/>
    <property type="evidence" value="ECO:0007669"/>
    <property type="project" value="UniProtKB-SubCell"/>
</dbReference>
<dbReference type="Gene3D" id="2.60.40.10">
    <property type="entry name" value="Immunoglobulins"/>
    <property type="match status" value="2"/>
</dbReference>
<keyword evidence="6" id="KW-0326">Glycosidase</keyword>
<evidence type="ECO:0000256" key="3">
    <source>
        <dbReference type="ARBA" id="ARBA00022729"/>
    </source>
</evidence>
<dbReference type="SUPFAM" id="SSF49265">
    <property type="entry name" value="Fibronectin type III"/>
    <property type="match status" value="1"/>
</dbReference>
<evidence type="ECO:0000256" key="8">
    <source>
        <dbReference type="SAM" id="SignalP"/>
    </source>
</evidence>
<keyword evidence="5" id="KW-0119">Carbohydrate metabolism</keyword>
<dbReference type="PANTHER" id="PTHR34823:SF1">
    <property type="entry name" value="CHITIN-BINDING TYPE-4 DOMAIN-CONTAINING PROTEIN"/>
    <property type="match status" value="1"/>
</dbReference>
<dbReference type="CDD" id="cd00063">
    <property type="entry name" value="FN3"/>
    <property type="match status" value="2"/>
</dbReference>
<protein>
    <submittedName>
        <fullName evidence="10">Chitin-binding protein</fullName>
    </submittedName>
</protein>
<dbReference type="InterPro" id="IPR003610">
    <property type="entry name" value="CBM5/12"/>
</dbReference>
<dbReference type="PANTHER" id="PTHR34823">
    <property type="entry name" value="GLCNAC-BINDING PROTEIN A"/>
    <property type="match status" value="1"/>
</dbReference>
<accession>A0A842CJ17</accession>
<dbReference type="Pfam" id="PF02839">
    <property type="entry name" value="CBM_5_12"/>
    <property type="match status" value="2"/>
</dbReference>
<comment type="subcellular location">
    <subcellularLocation>
        <location evidence="1">Secreted</location>
    </subcellularLocation>
</comment>
<dbReference type="EMBL" id="JAASWI010000005">
    <property type="protein sequence ID" value="MBC1979116.1"/>
    <property type="molecule type" value="Genomic_DNA"/>
</dbReference>
<dbReference type="Proteomes" id="UP000580683">
    <property type="component" value="Unassembled WGS sequence"/>
</dbReference>
<reference evidence="10 11" key="1">
    <citation type="submission" date="2020-03" db="EMBL/GenBank/DDBJ databases">
        <title>Soil Listeria distribution.</title>
        <authorList>
            <person name="Liao J."/>
            <person name="Wiedmann M."/>
        </authorList>
    </citation>
    <scope>NUCLEOTIDE SEQUENCE [LARGE SCALE GENOMIC DNA]</scope>
    <source>
        <strain evidence="10 11">FSL L7-0504</strain>
    </source>
</reference>
<dbReference type="SUPFAM" id="SSF81296">
    <property type="entry name" value="E set domains"/>
    <property type="match status" value="1"/>
</dbReference>
<evidence type="ECO:0000256" key="2">
    <source>
        <dbReference type="ARBA" id="ARBA00022525"/>
    </source>
</evidence>
<dbReference type="InterPro" id="IPR004302">
    <property type="entry name" value="Cellulose/chitin-bd_N"/>
</dbReference>
<dbReference type="InterPro" id="IPR014756">
    <property type="entry name" value="Ig_E-set"/>
</dbReference>
<evidence type="ECO:0000259" key="9">
    <source>
        <dbReference type="PROSITE" id="PS50853"/>
    </source>
</evidence>
<dbReference type="SUPFAM" id="SSF51055">
    <property type="entry name" value="Carbohydrate binding domain"/>
    <property type="match status" value="2"/>
</dbReference>
<dbReference type="RefSeq" id="WP_185518357.1">
    <property type="nucleotide sequence ID" value="NZ_JAARXM010000004.1"/>
</dbReference>
<dbReference type="FunFam" id="2.70.50.50:FF:000001">
    <property type="entry name" value="Chitin-binding protein"/>
    <property type="match status" value="1"/>
</dbReference>
<keyword evidence="2" id="KW-0964">Secreted</keyword>
<dbReference type="InterPro" id="IPR036116">
    <property type="entry name" value="FN3_sf"/>
</dbReference>
<dbReference type="InterPro" id="IPR003961">
    <property type="entry name" value="FN3_dom"/>
</dbReference>
<dbReference type="GO" id="GO:0030246">
    <property type="term" value="F:carbohydrate binding"/>
    <property type="evidence" value="ECO:0007669"/>
    <property type="project" value="InterPro"/>
</dbReference>
<feature type="domain" description="Fibronectin type-III" evidence="9">
    <location>
        <begin position="301"/>
        <end position="386"/>
    </location>
</feature>
<evidence type="ECO:0000256" key="1">
    <source>
        <dbReference type="ARBA" id="ARBA00004613"/>
    </source>
</evidence>
<dbReference type="GO" id="GO:0004553">
    <property type="term" value="F:hydrolase activity, hydrolyzing O-glycosyl compounds"/>
    <property type="evidence" value="ECO:0007669"/>
    <property type="project" value="InterPro"/>
</dbReference>
<dbReference type="InterPro" id="IPR013783">
    <property type="entry name" value="Ig-like_fold"/>
</dbReference>
<dbReference type="PROSITE" id="PS50853">
    <property type="entry name" value="FN3"/>
    <property type="match status" value="2"/>
</dbReference>
<dbReference type="Gene3D" id="2.10.10.20">
    <property type="entry name" value="Carbohydrate-binding module superfamily 5/12"/>
    <property type="match status" value="2"/>
</dbReference>
<name>A0A842CJ17_9LIST</name>
<keyword evidence="4" id="KW-0378">Hydrolase</keyword>
<feature type="domain" description="Fibronectin type-III" evidence="9">
    <location>
        <begin position="204"/>
        <end position="291"/>
    </location>
</feature>
<evidence type="ECO:0000256" key="6">
    <source>
        <dbReference type="ARBA" id="ARBA00023295"/>
    </source>
</evidence>
<dbReference type="CDD" id="cd21177">
    <property type="entry name" value="LPMO_AA10"/>
    <property type="match status" value="1"/>
</dbReference>
<keyword evidence="3 8" id="KW-0732">Signal</keyword>
<dbReference type="AlphaFoldDB" id="A0A842CJ17"/>
<evidence type="ECO:0000256" key="5">
    <source>
        <dbReference type="ARBA" id="ARBA00023277"/>
    </source>
</evidence>
<evidence type="ECO:0000313" key="10">
    <source>
        <dbReference type="EMBL" id="MBC1979116.1"/>
    </source>
</evidence>
<dbReference type="Pfam" id="PF00041">
    <property type="entry name" value="fn3"/>
    <property type="match status" value="1"/>
</dbReference>
<dbReference type="CDD" id="cd12215">
    <property type="entry name" value="ChiC_BD"/>
    <property type="match status" value="2"/>
</dbReference>
<comment type="caution">
    <text evidence="10">The sequence shown here is derived from an EMBL/GenBank/DDBJ whole genome shotgun (WGS) entry which is preliminary data.</text>
</comment>
<proteinExistence type="predicted"/>
<dbReference type="Gene3D" id="2.70.50.50">
    <property type="entry name" value="chitin-binding protein cbp21"/>
    <property type="match status" value="1"/>
</dbReference>
<dbReference type="InterPro" id="IPR036573">
    <property type="entry name" value="CBM_sf_5/12"/>
</dbReference>
<evidence type="ECO:0000313" key="11">
    <source>
        <dbReference type="Proteomes" id="UP000580683"/>
    </source>
</evidence>
<dbReference type="FunFam" id="2.60.40.10:FF:001114">
    <property type="entry name" value="Chitinase A1"/>
    <property type="match status" value="2"/>
</dbReference>
<organism evidence="10 11">
    <name type="scientific">Listeria marthii</name>
    <dbReference type="NCBI Taxonomy" id="529731"/>
    <lineage>
        <taxon>Bacteria</taxon>
        <taxon>Bacillati</taxon>
        <taxon>Bacillota</taxon>
        <taxon>Bacilli</taxon>
        <taxon>Bacillales</taxon>
        <taxon>Listeriaceae</taxon>
        <taxon>Listeria</taxon>
    </lineage>
</organism>
<evidence type="ECO:0000256" key="7">
    <source>
        <dbReference type="ARBA" id="ARBA00023326"/>
    </source>
</evidence>